<organism evidence="3">
    <name type="scientific">groundwater metagenome</name>
    <dbReference type="NCBI Taxonomy" id="717931"/>
    <lineage>
        <taxon>unclassified sequences</taxon>
        <taxon>metagenomes</taxon>
        <taxon>ecological metagenomes</taxon>
    </lineage>
</organism>
<feature type="domain" description="Glycosyltransferase subfamily 4-like N-terminal" evidence="2">
    <location>
        <begin position="23"/>
        <end position="196"/>
    </location>
</feature>
<keyword evidence="3" id="KW-0808">Transferase</keyword>
<evidence type="ECO:0000259" key="2">
    <source>
        <dbReference type="Pfam" id="PF13439"/>
    </source>
</evidence>
<feature type="domain" description="Glycosyl transferase family 1" evidence="1">
    <location>
        <begin position="205"/>
        <end position="359"/>
    </location>
</feature>
<dbReference type="PANTHER" id="PTHR45947">
    <property type="entry name" value="SULFOQUINOVOSYL TRANSFERASE SQD2"/>
    <property type="match status" value="1"/>
</dbReference>
<dbReference type="Pfam" id="PF13439">
    <property type="entry name" value="Glyco_transf_4"/>
    <property type="match status" value="1"/>
</dbReference>
<evidence type="ECO:0000259" key="1">
    <source>
        <dbReference type="Pfam" id="PF00534"/>
    </source>
</evidence>
<name>A0A098ECV6_9ZZZZ</name>
<dbReference type="Pfam" id="PF00534">
    <property type="entry name" value="Glycos_transf_1"/>
    <property type="match status" value="1"/>
</dbReference>
<reference evidence="3" key="1">
    <citation type="submission" date="2014-09" db="EMBL/GenBank/DDBJ databases">
        <authorList>
            <person name="Probst J Alexander"/>
        </authorList>
    </citation>
    <scope>NUCLEOTIDE SEQUENCE</scope>
</reference>
<gene>
    <name evidence="3" type="ORF">MSIBF_A60001</name>
</gene>
<dbReference type="AlphaFoldDB" id="A0A098ECV6"/>
<evidence type="ECO:0000313" key="3">
    <source>
        <dbReference type="EMBL" id="CEG13848.1"/>
    </source>
</evidence>
<sequence>MMNSKDKKIRKILIVPGFYLPHIGGLEKYVDMFSKYLSKREGYEITIFAPNIPKSEEYEIKYDNVKIIRYPATLFFIRNPVPNFWSSGFWTQLKKMIDLNPGIVISHTRFYFSTFLACVFAKLFGKKFIHVEHGSRHKATKNMLIRIGAACYDHIISILLLRSSDVNITISRANSRFLKHMGAKKSAVIYAGIEVEYSMECQRDKLNQKDIVITYVGRLLYEKGVHDLIYSFLKIKEKQKNLELLIVGSGDYEKTLKETKDKDIIFLGKKNGDEVMEILLNSDIFVNPSYSEGLPTSVLEAMSVGLPTIATDVGGTREVVKDYETGFLIEPKNTKQLEERILELISNPQLRENIGRNARLFVKKNFSWEKCVDEYIKIFNEIEK</sequence>
<dbReference type="PANTHER" id="PTHR45947:SF3">
    <property type="entry name" value="SULFOQUINOVOSYL TRANSFERASE SQD2"/>
    <property type="match status" value="1"/>
</dbReference>
<dbReference type="InterPro" id="IPR050194">
    <property type="entry name" value="Glycosyltransferase_grp1"/>
</dbReference>
<dbReference type="CDD" id="cd03801">
    <property type="entry name" value="GT4_PimA-like"/>
    <property type="match status" value="1"/>
</dbReference>
<proteinExistence type="predicted"/>
<dbReference type="InterPro" id="IPR028098">
    <property type="entry name" value="Glyco_trans_4-like_N"/>
</dbReference>
<dbReference type="GO" id="GO:0016757">
    <property type="term" value="F:glycosyltransferase activity"/>
    <property type="evidence" value="ECO:0007669"/>
    <property type="project" value="InterPro"/>
</dbReference>
<accession>A0A098ECV6</accession>
<dbReference type="Gene3D" id="3.40.50.2000">
    <property type="entry name" value="Glycogen Phosphorylase B"/>
    <property type="match status" value="2"/>
</dbReference>
<dbReference type="InterPro" id="IPR001296">
    <property type="entry name" value="Glyco_trans_1"/>
</dbReference>
<dbReference type="EMBL" id="CCXY01000424">
    <property type="protein sequence ID" value="CEG13848.1"/>
    <property type="molecule type" value="Genomic_DNA"/>
</dbReference>
<dbReference type="SUPFAM" id="SSF53756">
    <property type="entry name" value="UDP-Glycosyltransferase/glycogen phosphorylase"/>
    <property type="match status" value="1"/>
</dbReference>
<protein>
    <submittedName>
        <fullName evidence="3">Glycosyl transferase group 1</fullName>
    </submittedName>
</protein>